<keyword evidence="6" id="KW-0808">Transferase</keyword>
<organism evidence="6 7">
    <name type="scientific">Candidatus Pseudobacter hemicellulosilyticus</name>
    <dbReference type="NCBI Taxonomy" id="3121375"/>
    <lineage>
        <taxon>Bacteria</taxon>
        <taxon>Pseudomonadati</taxon>
        <taxon>Bacteroidota</taxon>
        <taxon>Chitinophagia</taxon>
        <taxon>Chitinophagales</taxon>
        <taxon>Chitinophagaceae</taxon>
        <taxon>Pseudobacter</taxon>
    </lineage>
</organism>
<gene>
    <name evidence="6" type="ORF">P0Y53_03445</name>
</gene>
<dbReference type="GO" id="GO:0005524">
    <property type="term" value="F:ATP binding"/>
    <property type="evidence" value="ECO:0007669"/>
    <property type="project" value="UniProtKB-KW"/>
</dbReference>
<evidence type="ECO:0000256" key="3">
    <source>
        <dbReference type="SAM" id="Coils"/>
    </source>
</evidence>
<dbReference type="Gene3D" id="3.40.50.300">
    <property type="entry name" value="P-loop containing nucleotide triphosphate hydrolases"/>
    <property type="match status" value="1"/>
</dbReference>
<dbReference type="GO" id="GO:0005886">
    <property type="term" value="C:plasma membrane"/>
    <property type="evidence" value="ECO:0007669"/>
    <property type="project" value="TreeGrafter"/>
</dbReference>
<keyword evidence="4" id="KW-0472">Membrane</keyword>
<dbReference type="Proteomes" id="UP001220610">
    <property type="component" value="Chromosome"/>
</dbReference>
<feature type="coiled-coil region" evidence="3">
    <location>
        <begin position="201"/>
        <end position="228"/>
    </location>
</feature>
<dbReference type="GO" id="GO:0004715">
    <property type="term" value="F:non-membrane spanning protein tyrosine kinase activity"/>
    <property type="evidence" value="ECO:0007669"/>
    <property type="project" value="UniProtKB-EC"/>
</dbReference>
<evidence type="ECO:0000259" key="5">
    <source>
        <dbReference type="Pfam" id="PF01656"/>
    </source>
</evidence>
<dbReference type="InterPro" id="IPR002586">
    <property type="entry name" value="CobQ/CobB/MinD/ParA_Nub-bd_dom"/>
</dbReference>
<dbReference type="SUPFAM" id="SSF52540">
    <property type="entry name" value="P-loop containing nucleoside triphosphate hydrolases"/>
    <property type="match status" value="1"/>
</dbReference>
<reference evidence="6" key="1">
    <citation type="submission" date="2023-03" db="EMBL/GenBank/DDBJ databases">
        <title>Andean soil-derived lignocellulolytic bacterial consortium as a source of novel taxa and putative plastic-active enzymes.</title>
        <authorList>
            <person name="Diaz-Garcia L."/>
            <person name="Chuvochina M."/>
            <person name="Feuerriegel G."/>
            <person name="Bunk B."/>
            <person name="Sproer C."/>
            <person name="Streit W.R."/>
            <person name="Rodriguez L.M."/>
            <person name="Overmann J."/>
            <person name="Jimenez D.J."/>
        </authorList>
    </citation>
    <scope>NUCLEOTIDE SEQUENCE</scope>
    <source>
        <strain evidence="6">MAG 7</strain>
    </source>
</reference>
<evidence type="ECO:0000256" key="2">
    <source>
        <dbReference type="ARBA" id="ARBA00022840"/>
    </source>
</evidence>
<protein>
    <submittedName>
        <fullName evidence="6">Polysaccharide biosynthesis tyrosine autokinase</fullName>
        <ecNumber evidence="6">2.7.10.2</ecNumber>
    </submittedName>
</protein>
<dbReference type="EC" id="2.7.10.2" evidence="6"/>
<evidence type="ECO:0000256" key="1">
    <source>
        <dbReference type="ARBA" id="ARBA00022741"/>
    </source>
</evidence>
<dbReference type="InterPro" id="IPR027417">
    <property type="entry name" value="P-loop_NTPase"/>
</dbReference>
<keyword evidence="1" id="KW-0547">Nucleotide-binding</keyword>
<proteinExistence type="predicted"/>
<feature type="domain" description="CobQ/CobB/MinD/ParA nucleotide binding" evidence="5">
    <location>
        <begin position="515"/>
        <end position="687"/>
    </location>
</feature>
<dbReference type="CDD" id="cd05387">
    <property type="entry name" value="BY-kinase"/>
    <property type="match status" value="1"/>
</dbReference>
<dbReference type="PANTHER" id="PTHR32309">
    <property type="entry name" value="TYROSINE-PROTEIN KINASE"/>
    <property type="match status" value="1"/>
</dbReference>
<keyword evidence="2" id="KW-0067">ATP-binding</keyword>
<dbReference type="Pfam" id="PF01656">
    <property type="entry name" value="CbiA"/>
    <property type="match status" value="1"/>
</dbReference>
<dbReference type="PANTHER" id="PTHR32309:SF13">
    <property type="entry name" value="FERRIC ENTEROBACTIN TRANSPORT PROTEIN FEPE"/>
    <property type="match status" value="1"/>
</dbReference>
<dbReference type="EMBL" id="CP119311">
    <property type="protein sequence ID" value="WEK36544.1"/>
    <property type="molecule type" value="Genomic_DNA"/>
</dbReference>
<evidence type="ECO:0000313" key="7">
    <source>
        <dbReference type="Proteomes" id="UP001220610"/>
    </source>
</evidence>
<keyword evidence="4" id="KW-1133">Transmembrane helix</keyword>
<keyword evidence="4" id="KW-0812">Transmembrane</keyword>
<accession>A0AAJ6BI58</accession>
<dbReference type="AlphaFoldDB" id="A0AAJ6BI58"/>
<dbReference type="NCBIfam" id="TIGR01007">
    <property type="entry name" value="eps_fam"/>
    <property type="match status" value="1"/>
</dbReference>
<feature type="transmembrane region" description="Helical" evidence="4">
    <location>
        <begin position="427"/>
        <end position="447"/>
    </location>
</feature>
<name>A0AAJ6BI58_9BACT</name>
<keyword evidence="3" id="KW-0175">Coiled coil</keyword>
<dbReference type="InterPro" id="IPR050445">
    <property type="entry name" value="Bact_polysacc_biosynth/exp"/>
</dbReference>
<dbReference type="InterPro" id="IPR005702">
    <property type="entry name" value="Wzc-like_C"/>
</dbReference>
<evidence type="ECO:0000256" key="4">
    <source>
        <dbReference type="SAM" id="Phobius"/>
    </source>
</evidence>
<evidence type="ECO:0000313" key="6">
    <source>
        <dbReference type="EMBL" id="WEK36544.1"/>
    </source>
</evidence>
<sequence>MMIRSESKGGTDIFSDMMLFKENVNKQNEMLILKSRSMMARVVDSLGLQFSYYVTGNVKSTNIYKESPFQVEFLTPPGRGMSLEVHFLSSTTYTLGMDVTKYVVGQPVNYAGFNFRLALRESPYSNLSVKDFLVTYMPRESAAMAYMGGLNIQNAADMGGMLQISYVTENPMLGADIVNTLMEQYRQNAIEDKNETNRKIVSFINDRLNIVERQLDSVEKELQQFKSREQVIDLPTQSQRYFENLVTTREDVRKLQIQVGTAELLEDYLKDGERKLTLVPSTLGLQDLTLMDLVNGYNRLIADRTLQLQTGATVNSPAIRNLESDIEAARQRLLLNLANIKAGFRKTIVSLETQSTSFNTEIAAIPQKERESRERLRQQEIKQTLYLFMLQKREESGIAEASTISDSKVIDAALPLSYKVSPVSSRIYAIAALAGLFIPLVVIYIILLMNDKVITKSDITKATDLPILGEIGHNYSDRTLLFPEKSRTVVAEQTRILRSNLRFVLGESFDRFILLVTSSFSGEGKSFITTNLAAAMALSGKRTVILEFDLRKPKVIAGLGLQKGHGLTNYLVGGAKLEQLPQPVPNVPNLFAISCGPVPPNPAEILLTPRIQDLFTWLRTEFDIIIIDTAPVGLVSDAISLSQHADATLYVIRQRHTFKRQLLFIDDLYQQNKLPKMGLVVNDVVSKGASKYYGYGGHYGYGYGYGYGSQKDYYDIESKSFWDRISWKRKRKK</sequence>